<dbReference type="PROSITE" id="PS50850">
    <property type="entry name" value="MFS"/>
    <property type="match status" value="1"/>
</dbReference>
<keyword evidence="3 6" id="KW-1133">Transmembrane helix</keyword>
<keyword evidence="9" id="KW-1185">Reference proteome</keyword>
<feature type="transmembrane region" description="Helical" evidence="6">
    <location>
        <begin position="203"/>
        <end position="225"/>
    </location>
</feature>
<dbReference type="GO" id="GO:0097037">
    <property type="term" value="P:heme export"/>
    <property type="evidence" value="ECO:0007669"/>
    <property type="project" value="TreeGrafter"/>
</dbReference>
<feature type="transmembrane region" description="Helical" evidence="6">
    <location>
        <begin position="345"/>
        <end position="366"/>
    </location>
</feature>
<feature type="transmembrane region" description="Helical" evidence="6">
    <location>
        <begin position="438"/>
        <end position="460"/>
    </location>
</feature>
<keyword evidence="4 6" id="KW-0472">Membrane</keyword>
<name>A0A7R9BDH3_9CRUS</name>
<proteinExistence type="predicted"/>
<evidence type="ECO:0000256" key="2">
    <source>
        <dbReference type="ARBA" id="ARBA00022692"/>
    </source>
</evidence>
<dbReference type="InterPro" id="IPR011701">
    <property type="entry name" value="MFS"/>
</dbReference>
<evidence type="ECO:0000259" key="7">
    <source>
        <dbReference type="PROSITE" id="PS50850"/>
    </source>
</evidence>
<dbReference type="AlphaFoldDB" id="A0A7R9BDH3"/>
<evidence type="ECO:0000313" key="8">
    <source>
        <dbReference type="EMBL" id="CAD7272089.1"/>
    </source>
</evidence>
<evidence type="ECO:0000256" key="6">
    <source>
        <dbReference type="SAM" id="Phobius"/>
    </source>
</evidence>
<dbReference type="GO" id="GO:0020037">
    <property type="term" value="F:heme binding"/>
    <property type="evidence" value="ECO:0007669"/>
    <property type="project" value="TreeGrafter"/>
</dbReference>
<feature type="transmembrane region" description="Helical" evidence="6">
    <location>
        <begin position="169"/>
        <end position="191"/>
    </location>
</feature>
<evidence type="ECO:0000313" key="9">
    <source>
        <dbReference type="Proteomes" id="UP000678499"/>
    </source>
</evidence>
<dbReference type="GO" id="GO:0016020">
    <property type="term" value="C:membrane"/>
    <property type="evidence" value="ECO:0007669"/>
    <property type="project" value="UniProtKB-SubCell"/>
</dbReference>
<dbReference type="Gene3D" id="1.20.1250.20">
    <property type="entry name" value="MFS general substrate transporter like domains"/>
    <property type="match status" value="2"/>
</dbReference>
<evidence type="ECO:0000256" key="1">
    <source>
        <dbReference type="ARBA" id="ARBA00004141"/>
    </source>
</evidence>
<feature type="transmembrane region" description="Helical" evidence="6">
    <location>
        <begin position="466"/>
        <end position="486"/>
    </location>
</feature>
<keyword evidence="2 6" id="KW-0812">Transmembrane</keyword>
<dbReference type="PANTHER" id="PTHR10924">
    <property type="entry name" value="MAJOR FACILITATOR SUPERFAMILY PROTEIN-RELATED"/>
    <property type="match status" value="1"/>
</dbReference>
<dbReference type="Pfam" id="PF07690">
    <property type="entry name" value="MFS_1"/>
    <property type="match status" value="1"/>
</dbReference>
<feature type="compositionally biased region" description="Basic and acidic residues" evidence="5">
    <location>
        <begin position="46"/>
        <end position="57"/>
    </location>
</feature>
<sequence length="512" mass="55995">MENIGDEKQKTPEGHLELTAEILRAEILREEKPVEMGLLTSSSSGEHLKDEDERNLDRALSSPVPGQKDYRLYRMRFVTLAIFCMFSMSNAFQWIEFVIIENIVAEYYGVSHFAVEWTSMIYMVSYIPLIFPGAWFLEKYGLRIAMIIGAAGTAAGSWLKLLGTDPSSFIWAFAGQTLVAWSQVFVLGIPPHLAAHWFGPQELSTATAVGVFGNQLGIALGFLVPPMMIPVDGDVETKKRAFTKLFLTGAVFTAVIFVLIMALVKDSAPTPPSAARDRQLLSAREDSHQGSGKKFLQSVFHLLFKHKGYKLLFLTYGINVGVFYAISTLLNKMLVAHYEDVEKHAGVIGLSFVVSGMVGSVVCGVIMDKTHKYKETTLTVYCLSLISFGLYTFALPFGSLPFVYVGAIIVGFFMTGYLSVGFELAAEITYPEAEGTTSGLLNASAQIFGLVVTSASSFAMDTIGTVYTLLVLAGLLFVGCIGTYLIPNDLRRSLGEVGGQELQKKAGEEEIA</sequence>
<feature type="transmembrane region" description="Helical" evidence="6">
    <location>
        <begin position="403"/>
        <end position="426"/>
    </location>
</feature>
<dbReference type="SUPFAM" id="SSF103473">
    <property type="entry name" value="MFS general substrate transporter"/>
    <property type="match status" value="1"/>
</dbReference>
<dbReference type="EMBL" id="CAJPEX010000002">
    <property type="protein sequence ID" value="CAG0912241.1"/>
    <property type="molecule type" value="Genomic_DNA"/>
</dbReference>
<feature type="domain" description="Major facilitator superfamily (MFS) profile" evidence="7">
    <location>
        <begin position="75"/>
        <end position="491"/>
    </location>
</feature>
<accession>A0A7R9BDH3</accession>
<feature type="transmembrane region" description="Helical" evidence="6">
    <location>
        <begin position="311"/>
        <end position="330"/>
    </location>
</feature>
<protein>
    <recommendedName>
        <fullName evidence="7">Major facilitator superfamily (MFS) profile domain-containing protein</fullName>
    </recommendedName>
</protein>
<dbReference type="Proteomes" id="UP000678499">
    <property type="component" value="Unassembled WGS sequence"/>
</dbReference>
<feature type="transmembrane region" description="Helical" evidence="6">
    <location>
        <begin position="120"/>
        <end position="137"/>
    </location>
</feature>
<comment type="subcellular location">
    <subcellularLocation>
        <location evidence="1">Membrane</location>
        <topology evidence="1">Multi-pass membrane protein</topology>
    </subcellularLocation>
</comment>
<feature type="transmembrane region" description="Helical" evidence="6">
    <location>
        <begin position="77"/>
        <end position="100"/>
    </location>
</feature>
<dbReference type="CDD" id="cd17398">
    <property type="entry name" value="MFS_FLVCR_like"/>
    <property type="match status" value="1"/>
</dbReference>
<dbReference type="InterPro" id="IPR049680">
    <property type="entry name" value="FLVCR1-2_SLC49-like"/>
</dbReference>
<evidence type="ECO:0000256" key="5">
    <source>
        <dbReference type="SAM" id="MobiDB-lite"/>
    </source>
</evidence>
<gene>
    <name evidence="8" type="ORF">NMOB1V02_LOCUS38</name>
</gene>
<organism evidence="8">
    <name type="scientific">Notodromas monacha</name>
    <dbReference type="NCBI Taxonomy" id="399045"/>
    <lineage>
        <taxon>Eukaryota</taxon>
        <taxon>Metazoa</taxon>
        <taxon>Ecdysozoa</taxon>
        <taxon>Arthropoda</taxon>
        <taxon>Crustacea</taxon>
        <taxon>Oligostraca</taxon>
        <taxon>Ostracoda</taxon>
        <taxon>Podocopa</taxon>
        <taxon>Podocopida</taxon>
        <taxon>Cypridocopina</taxon>
        <taxon>Cypridoidea</taxon>
        <taxon>Cyprididae</taxon>
        <taxon>Notodromas</taxon>
    </lineage>
</organism>
<evidence type="ECO:0000256" key="4">
    <source>
        <dbReference type="ARBA" id="ARBA00023136"/>
    </source>
</evidence>
<feature type="region of interest" description="Disordered" evidence="5">
    <location>
        <begin position="42"/>
        <end position="61"/>
    </location>
</feature>
<dbReference type="InterPro" id="IPR020846">
    <property type="entry name" value="MFS_dom"/>
</dbReference>
<dbReference type="PANTHER" id="PTHR10924:SF4">
    <property type="entry name" value="GH15861P"/>
    <property type="match status" value="1"/>
</dbReference>
<feature type="transmembrane region" description="Helical" evidence="6">
    <location>
        <begin position="144"/>
        <end position="163"/>
    </location>
</feature>
<dbReference type="GO" id="GO:0015232">
    <property type="term" value="F:heme transmembrane transporter activity"/>
    <property type="evidence" value="ECO:0007669"/>
    <property type="project" value="TreeGrafter"/>
</dbReference>
<feature type="transmembrane region" description="Helical" evidence="6">
    <location>
        <begin position="245"/>
        <end position="264"/>
    </location>
</feature>
<reference evidence="8" key="1">
    <citation type="submission" date="2020-11" db="EMBL/GenBank/DDBJ databases">
        <authorList>
            <person name="Tran Van P."/>
        </authorList>
    </citation>
    <scope>NUCLEOTIDE SEQUENCE</scope>
</reference>
<dbReference type="InterPro" id="IPR036259">
    <property type="entry name" value="MFS_trans_sf"/>
</dbReference>
<feature type="transmembrane region" description="Helical" evidence="6">
    <location>
        <begin position="378"/>
        <end position="397"/>
    </location>
</feature>
<evidence type="ECO:0000256" key="3">
    <source>
        <dbReference type="ARBA" id="ARBA00022989"/>
    </source>
</evidence>
<dbReference type="EMBL" id="OA882039">
    <property type="protein sequence ID" value="CAD7272089.1"/>
    <property type="molecule type" value="Genomic_DNA"/>
</dbReference>
<dbReference type="OrthoDB" id="422206at2759"/>